<evidence type="ECO:0000256" key="1">
    <source>
        <dbReference type="ARBA" id="ARBA00007381"/>
    </source>
</evidence>
<proteinExistence type="inferred from homology"/>
<protein>
    <recommendedName>
        <fullName evidence="6">Heat shock 70 kDa protein 12A</fullName>
    </recommendedName>
</protein>
<dbReference type="InterPro" id="IPR043129">
    <property type="entry name" value="ATPase_NBD"/>
</dbReference>
<evidence type="ECO:0008006" key="6">
    <source>
        <dbReference type="Google" id="ProtNLM"/>
    </source>
</evidence>
<gene>
    <name evidence="4" type="ORF">ACJMK2_031473</name>
</gene>
<dbReference type="Gene3D" id="3.30.420.40">
    <property type="match status" value="1"/>
</dbReference>
<dbReference type="SUPFAM" id="SSF53067">
    <property type="entry name" value="Actin-like ATPase domain"/>
    <property type="match status" value="2"/>
</dbReference>
<evidence type="ECO:0000313" key="4">
    <source>
        <dbReference type="EMBL" id="KAL3879164.1"/>
    </source>
</evidence>
<name>A0ABD3WYY2_SINWO</name>
<evidence type="ECO:0000256" key="2">
    <source>
        <dbReference type="ARBA" id="ARBA00022741"/>
    </source>
</evidence>
<keyword evidence="3" id="KW-0067">ATP-binding</keyword>
<comment type="similarity">
    <text evidence="1">Belongs to the heat shock protein 70 family.</text>
</comment>
<dbReference type="Pfam" id="PF00012">
    <property type="entry name" value="HSP70"/>
    <property type="match status" value="1"/>
</dbReference>
<dbReference type="InterPro" id="IPR013126">
    <property type="entry name" value="Hsp_70_fam"/>
</dbReference>
<reference evidence="4 5" key="1">
    <citation type="submission" date="2024-11" db="EMBL/GenBank/DDBJ databases">
        <title>Chromosome-level genome assembly of the freshwater bivalve Anodonta woodiana.</title>
        <authorList>
            <person name="Chen X."/>
        </authorList>
    </citation>
    <scope>NUCLEOTIDE SEQUENCE [LARGE SCALE GENOMIC DNA]</scope>
    <source>
        <strain evidence="4">MN2024</strain>
        <tissue evidence="4">Gills</tissue>
    </source>
</reference>
<keyword evidence="2" id="KW-0547">Nucleotide-binding</keyword>
<dbReference type="PANTHER" id="PTHR14187">
    <property type="entry name" value="ALPHA KINASE/ELONGATION FACTOR 2 KINASE"/>
    <property type="match status" value="1"/>
</dbReference>
<dbReference type="PANTHER" id="PTHR14187:SF5">
    <property type="entry name" value="HEAT SHOCK 70 KDA PROTEIN 12A"/>
    <property type="match status" value="1"/>
</dbReference>
<keyword evidence="5" id="KW-1185">Reference proteome</keyword>
<organism evidence="4 5">
    <name type="scientific">Sinanodonta woodiana</name>
    <name type="common">Chinese pond mussel</name>
    <name type="synonym">Anodonta woodiana</name>
    <dbReference type="NCBI Taxonomy" id="1069815"/>
    <lineage>
        <taxon>Eukaryota</taxon>
        <taxon>Metazoa</taxon>
        <taxon>Spiralia</taxon>
        <taxon>Lophotrochozoa</taxon>
        <taxon>Mollusca</taxon>
        <taxon>Bivalvia</taxon>
        <taxon>Autobranchia</taxon>
        <taxon>Heteroconchia</taxon>
        <taxon>Palaeoheterodonta</taxon>
        <taxon>Unionida</taxon>
        <taxon>Unionoidea</taxon>
        <taxon>Unionidae</taxon>
        <taxon>Unioninae</taxon>
        <taxon>Sinanodonta</taxon>
    </lineage>
</organism>
<dbReference type="Proteomes" id="UP001634394">
    <property type="component" value="Unassembled WGS sequence"/>
</dbReference>
<dbReference type="EMBL" id="JBJQND010000004">
    <property type="protein sequence ID" value="KAL3879164.1"/>
    <property type="molecule type" value="Genomic_DNA"/>
</dbReference>
<dbReference type="GO" id="GO:0005524">
    <property type="term" value="F:ATP binding"/>
    <property type="evidence" value="ECO:0007669"/>
    <property type="project" value="UniProtKB-KW"/>
</dbReference>
<accession>A0ABD3WYY2</accession>
<dbReference type="CDD" id="cd10229">
    <property type="entry name" value="ASKHA_NBD_HSP70_HSPA12"/>
    <property type="match status" value="1"/>
</dbReference>
<evidence type="ECO:0000256" key="3">
    <source>
        <dbReference type="ARBA" id="ARBA00022840"/>
    </source>
</evidence>
<sequence>MSTESHILVAAIDFGTAYSGWAYSFTSDFQINPTKVHAKHWSGGDFMSPKTPTALLIQPDGNTLDAFGYDAEDRYAELAETGEHIDWYYFRRFKMKIYDNKDLSQNTLLQEEHGKCLPALKVFSCAIMYLKNDVLKPLQTMVEGGIKESEIKWIITVPAIWDDKAKQFMREAAILAGIDNRQLHLALEPEAASILCRHLPVQKLVDSDSKTLLTTLQAGSRYMILDAGGGTIDTTVHELRETGDLVELHCASGGEWGGISVDKAFIKFMRKILSDNVFEHFQKENTDDFLSFIRTFEVKKRKVSPKKNTDTIIRLPGTLIETYEKESGKTLNETLFSLRYAGSITLHDWYGELDVDINLVVDTADSNSKSLGELDIPEHFELDILFQKFLTGLVGEDVFDKFKNENTMDLVTIFSSFDSQKKRLYLEDETEITIRLPNSFDETFKTMTGKSLLFELASSRKEGNIMLNKDRLKISSGVMRSFFKDSTQKVVEYVKSVIEEKDIVGVNTLLMVGGYSESEMLQHAIRERFPNLKVTIPEEAGLAVVKGAVIFGHNMSIITQRISRYTYGIEMYSRFIEGIHPILKRTVIDGVDYCEHIFDSHVQVGEVISLNKQRTEREYVVSRGDEDKLTLTVHISTEDSPVYITDRGCRPLGELVVPISDTSVPPENRRFVVGLVFGGTELQVHAKEKRTGATVHATFNFLG</sequence>
<evidence type="ECO:0000313" key="5">
    <source>
        <dbReference type="Proteomes" id="UP001634394"/>
    </source>
</evidence>
<dbReference type="AlphaFoldDB" id="A0ABD3WYY2"/>
<comment type="caution">
    <text evidence="4">The sequence shown here is derived from an EMBL/GenBank/DDBJ whole genome shotgun (WGS) entry which is preliminary data.</text>
</comment>